<feature type="region of interest" description="Disordered" evidence="1">
    <location>
        <begin position="372"/>
        <end position="415"/>
    </location>
</feature>
<proteinExistence type="predicted"/>
<feature type="compositionally biased region" description="Basic residues" evidence="1">
    <location>
        <begin position="668"/>
        <end position="678"/>
    </location>
</feature>
<gene>
    <name evidence="2" type="ORF">DFQ27_004172</name>
</gene>
<feature type="compositionally biased region" description="Polar residues" evidence="1">
    <location>
        <begin position="1"/>
        <end position="15"/>
    </location>
</feature>
<evidence type="ECO:0000313" key="2">
    <source>
        <dbReference type="EMBL" id="KAG0259265.1"/>
    </source>
</evidence>
<sequence>MERPESSYTHTTQPSGGSGDINRSHIQSPQKTPPQPQTRVGNASHTASVYSGSSSIPCSPENKAGFSALVSTTTTTKDDGDVEDNPSATQDVNSSTRTSLLDALLAADEDSFNISMGDLMASFSFSLDQQPPTPSPEPGEIFDGPAQESKGNENEHIGVAVDTQQDEPQQQRRSQSAPRRRRRLILSEEPENDDDWMVAREYQPQDLFVDHVVEASAGYVHRQIHPDSMEEKCGEGRYEGEEGEEEEEQYRSQASSFISDHHFELEMSSTLYPPGQRVSSLSSLPESSSLASTIPTSPRFDFEVQQDDVEGQKEEEEGEETGAATHATVALASPPTVDSLEGYFLGQDAIFHSQEFTQEYQSLPPVVNAAAAVSANDTGDESNEEEPLSKRQKAAADRFISRGTTSAAGTDMDEDVADTGATSTVPIFRTSAKAVIAALSPSLSRPSPPRPATAAAAAAGTARVRMAPIKNPILPAELTAPFPTQSVAGRTTADPDSDGAPGPSSLTSLSSSPSSSSSKTAATGAIPEAVLAPSRSTVAVGATITTAVSPRPKRVHIPLVFEERPPATALATSATGVVAPSMATTTASENGHDDRVPRHHATTATVELMRELAEVNRDFGRRSSSTSSLLASSTRRRAAEEERYSLTQTTFYKQRQPGYIPVPSFRPRYQRSRKKKTIRERVDSPRGVKFPPLVVQPTLNDDSDILLSQPLSASQRELPAPLEAA</sequence>
<dbReference type="Proteomes" id="UP000807716">
    <property type="component" value="Unassembled WGS sequence"/>
</dbReference>
<feature type="compositionally biased region" description="Low complexity" evidence="1">
    <location>
        <begin position="279"/>
        <end position="292"/>
    </location>
</feature>
<organism evidence="2 3">
    <name type="scientific">Actinomortierella ambigua</name>
    <dbReference type="NCBI Taxonomy" id="1343610"/>
    <lineage>
        <taxon>Eukaryota</taxon>
        <taxon>Fungi</taxon>
        <taxon>Fungi incertae sedis</taxon>
        <taxon>Mucoromycota</taxon>
        <taxon>Mortierellomycotina</taxon>
        <taxon>Mortierellomycetes</taxon>
        <taxon>Mortierellales</taxon>
        <taxon>Mortierellaceae</taxon>
        <taxon>Actinomortierella</taxon>
    </lineage>
</organism>
<feature type="compositionally biased region" description="Low complexity" evidence="1">
    <location>
        <begin position="499"/>
        <end position="521"/>
    </location>
</feature>
<feature type="region of interest" description="Disordered" evidence="1">
    <location>
        <begin position="617"/>
        <end position="701"/>
    </location>
</feature>
<name>A0A9P6U4W3_9FUNG</name>
<accession>A0A9P6U4W3</accession>
<evidence type="ECO:0000313" key="3">
    <source>
        <dbReference type="Proteomes" id="UP000807716"/>
    </source>
</evidence>
<reference evidence="2" key="1">
    <citation type="journal article" date="2020" name="Fungal Divers.">
        <title>Resolving the Mortierellaceae phylogeny through synthesis of multi-gene phylogenetics and phylogenomics.</title>
        <authorList>
            <person name="Vandepol N."/>
            <person name="Liber J."/>
            <person name="Desiro A."/>
            <person name="Na H."/>
            <person name="Kennedy M."/>
            <person name="Barry K."/>
            <person name="Grigoriev I.V."/>
            <person name="Miller A.N."/>
            <person name="O'Donnell K."/>
            <person name="Stajich J.E."/>
            <person name="Bonito G."/>
        </authorList>
    </citation>
    <scope>NUCLEOTIDE SEQUENCE</scope>
    <source>
        <strain evidence="2">BC1065</strain>
    </source>
</reference>
<feature type="region of interest" description="Disordered" evidence="1">
    <location>
        <begin position="1"/>
        <end position="97"/>
    </location>
</feature>
<keyword evidence="3" id="KW-1185">Reference proteome</keyword>
<feature type="compositionally biased region" description="Polar residues" evidence="1">
    <location>
        <begin position="39"/>
        <end position="57"/>
    </location>
</feature>
<feature type="region of interest" description="Disordered" evidence="1">
    <location>
        <begin position="274"/>
        <end position="326"/>
    </location>
</feature>
<protein>
    <submittedName>
        <fullName evidence="2">Uncharacterized protein</fullName>
    </submittedName>
</protein>
<evidence type="ECO:0000256" key="1">
    <source>
        <dbReference type="SAM" id="MobiDB-lite"/>
    </source>
</evidence>
<comment type="caution">
    <text evidence="2">The sequence shown here is derived from an EMBL/GenBank/DDBJ whole genome shotgun (WGS) entry which is preliminary data.</text>
</comment>
<feature type="compositionally biased region" description="Acidic residues" evidence="1">
    <location>
        <begin position="304"/>
        <end position="320"/>
    </location>
</feature>
<feature type="compositionally biased region" description="Low complexity" evidence="1">
    <location>
        <begin position="622"/>
        <end position="633"/>
    </location>
</feature>
<feature type="compositionally biased region" description="Polar residues" evidence="1">
    <location>
        <begin position="86"/>
        <end position="97"/>
    </location>
</feature>
<dbReference type="AlphaFoldDB" id="A0A9P6U4W3"/>
<feature type="region of interest" description="Disordered" evidence="1">
    <location>
        <begin position="486"/>
        <end position="521"/>
    </location>
</feature>
<feature type="region of interest" description="Disordered" evidence="1">
    <location>
        <begin position="706"/>
        <end position="725"/>
    </location>
</feature>
<dbReference type="OrthoDB" id="2448560at2759"/>
<feature type="region of interest" description="Disordered" evidence="1">
    <location>
        <begin position="125"/>
        <end position="192"/>
    </location>
</feature>
<dbReference type="EMBL" id="JAAAJB010000291">
    <property type="protein sequence ID" value="KAG0259265.1"/>
    <property type="molecule type" value="Genomic_DNA"/>
</dbReference>